<dbReference type="EMBL" id="ANAH02000001">
    <property type="protein sequence ID" value="EPX65226.1"/>
    <property type="molecule type" value="Genomic_DNA"/>
</dbReference>
<evidence type="ECO:0000256" key="3">
    <source>
        <dbReference type="ARBA" id="ARBA00012098"/>
    </source>
</evidence>
<keyword evidence="9" id="KW-1185">Reference proteome</keyword>
<evidence type="ECO:0000256" key="6">
    <source>
        <dbReference type="ARBA" id="ARBA00031424"/>
    </source>
</evidence>
<evidence type="ECO:0000313" key="9">
    <source>
        <dbReference type="Proteomes" id="UP000011682"/>
    </source>
</evidence>
<comment type="function">
    <text evidence="2">Catalyzes the epimerization of the C3' and C5'positions of dTDP-6-deoxy-D-xylo-4-hexulose, forming dTDP-6-deoxy-L-lyxo-4-hexulose.</text>
</comment>
<proteinExistence type="predicted"/>
<accession>S9PQB6</accession>
<comment type="caution">
    <text evidence="8">The sequence shown here is derived from an EMBL/GenBank/DDBJ whole genome shotgun (WGS) entry which is preliminary data.</text>
</comment>
<dbReference type="eggNOG" id="COG1898">
    <property type="taxonomic scope" value="Bacteria"/>
</dbReference>
<dbReference type="PANTHER" id="PTHR21047:SF2">
    <property type="entry name" value="THYMIDINE DIPHOSPHO-4-KETO-RHAMNOSE 3,5-EPIMERASE"/>
    <property type="match status" value="1"/>
</dbReference>
<evidence type="ECO:0000256" key="4">
    <source>
        <dbReference type="ARBA" id="ARBA00019595"/>
    </source>
</evidence>
<dbReference type="InterPro" id="IPR011051">
    <property type="entry name" value="RmlC_Cupin_sf"/>
</dbReference>
<dbReference type="GO" id="GO:0005829">
    <property type="term" value="C:cytosol"/>
    <property type="evidence" value="ECO:0007669"/>
    <property type="project" value="TreeGrafter"/>
</dbReference>
<evidence type="ECO:0000256" key="7">
    <source>
        <dbReference type="ARBA" id="ARBA00033311"/>
    </source>
</evidence>
<dbReference type="Proteomes" id="UP000011682">
    <property type="component" value="Unassembled WGS sequence"/>
</dbReference>
<dbReference type="GO" id="GO:0008830">
    <property type="term" value="F:dTDP-4-dehydrorhamnose 3,5-epimerase activity"/>
    <property type="evidence" value="ECO:0007669"/>
    <property type="project" value="UniProtKB-EC"/>
</dbReference>
<reference evidence="8" key="1">
    <citation type="submission" date="2013-05" db="EMBL/GenBank/DDBJ databases">
        <title>Genome assembly of Cystobacter fuscus DSM 2262.</title>
        <authorList>
            <person name="Sharma G."/>
            <person name="Khatri I."/>
            <person name="Kaur C."/>
            <person name="Mayilraj S."/>
            <person name="Subramanian S."/>
        </authorList>
    </citation>
    <scope>NUCLEOTIDE SEQUENCE [LARGE SCALE GENOMIC DNA]</scope>
    <source>
        <strain evidence="8">DSM 2262</strain>
    </source>
</reference>
<name>S9PQB6_CYSF2</name>
<dbReference type="PANTHER" id="PTHR21047">
    <property type="entry name" value="DTDP-6-DEOXY-D-GLUCOSE-3,5 EPIMERASE"/>
    <property type="match status" value="1"/>
</dbReference>
<dbReference type="EC" id="5.1.3.13" evidence="3"/>
<dbReference type="AlphaFoldDB" id="S9PQB6"/>
<dbReference type="Gene3D" id="2.60.120.10">
    <property type="entry name" value="Jelly Rolls"/>
    <property type="match status" value="2"/>
</dbReference>
<organism evidence="8 9">
    <name type="scientific">Cystobacter fuscus (strain ATCC 25194 / DSM 2262 / NBRC 100088 / M29)</name>
    <dbReference type="NCBI Taxonomy" id="1242864"/>
    <lineage>
        <taxon>Bacteria</taxon>
        <taxon>Pseudomonadati</taxon>
        <taxon>Myxococcota</taxon>
        <taxon>Myxococcia</taxon>
        <taxon>Myxococcales</taxon>
        <taxon>Cystobacterineae</taxon>
        <taxon>Archangiaceae</taxon>
        <taxon>Cystobacter</taxon>
    </lineage>
</organism>
<evidence type="ECO:0000256" key="2">
    <source>
        <dbReference type="ARBA" id="ARBA00001997"/>
    </source>
</evidence>
<evidence type="ECO:0000313" key="8">
    <source>
        <dbReference type="EMBL" id="EPX65226.1"/>
    </source>
</evidence>
<dbReference type="InterPro" id="IPR014710">
    <property type="entry name" value="RmlC-like_jellyroll"/>
</dbReference>
<comment type="catalytic activity">
    <reaction evidence="1">
        <text>dTDP-4-dehydro-6-deoxy-alpha-D-glucose = dTDP-4-dehydro-beta-L-rhamnose</text>
        <dbReference type="Rhea" id="RHEA:16969"/>
        <dbReference type="ChEBI" id="CHEBI:57649"/>
        <dbReference type="ChEBI" id="CHEBI:62830"/>
        <dbReference type="EC" id="5.1.3.13"/>
    </reaction>
</comment>
<evidence type="ECO:0000256" key="1">
    <source>
        <dbReference type="ARBA" id="ARBA00001298"/>
    </source>
</evidence>
<dbReference type="OrthoDB" id="9800680at2"/>
<dbReference type="SUPFAM" id="SSF51182">
    <property type="entry name" value="RmlC-like cupins"/>
    <property type="match status" value="2"/>
</dbReference>
<protein>
    <recommendedName>
        <fullName evidence="4">dTDP-4-dehydrorhamnose 3,5-epimerase</fullName>
        <ecNumber evidence="3">5.1.3.13</ecNumber>
    </recommendedName>
    <alternativeName>
        <fullName evidence="6">Thymidine diphospho-4-keto-rhamnose 3,5-epimerase</fullName>
    </alternativeName>
    <alternativeName>
        <fullName evidence="5">dTDP-4-keto-6-deoxyglucose 3,5-epimerase</fullName>
    </alternativeName>
    <alternativeName>
        <fullName evidence="7">dTDP-6-deoxy-D-xylo-4-hexulose 3,5-epimerase</fullName>
    </alternativeName>
</protein>
<dbReference type="GO" id="GO:0000271">
    <property type="term" value="P:polysaccharide biosynthetic process"/>
    <property type="evidence" value="ECO:0007669"/>
    <property type="project" value="TreeGrafter"/>
</dbReference>
<sequence>MNSEPMSIPLNSTEALPIKGLHWQPRWRMNNGQDDSFVVPFPTNNPANIVFHGHKNFDYGHFGIHLGQEDRLTFMGPENKLVRADFVDCRAGSETLHRRLSITFQPGTHRTLIIPPGVAHTFFGLEDVYTINEYGLFLPDPRAWVNQQTSWTIGNDIMNFGLETPDDKLPVVTPNTFPASEKFYTEVLRRQQAAIPALDTEFPMTRDLDTEGKKVRVVLRKRVEKKASPFPEWEEIQGIEGVGWQRHLTVLTGDESGIVPLAGPAALYVVDHGEKNFTHDSFGIHLGQEDRLTFVGPKDQLVTLHLLDCRSGSKTLHKAVDITFLPDPRRFLLIPPGVAHAFRRLENVFTINRPRNFLKADGSYRPGSDVIDWPVERTPYPVLEANTIPADEAFYRQQAIAQKDLSKEKVRYDTPKVQVITDPKTGKQFRVALRRRVDAEEGPTSMYN</sequence>
<dbReference type="InterPro" id="IPR000888">
    <property type="entry name" value="RmlC-like"/>
</dbReference>
<gene>
    <name evidence="8" type="ORF">D187_000651</name>
</gene>
<evidence type="ECO:0000256" key="5">
    <source>
        <dbReference type="ARBA" id="ARBA00029758"/>
    </source>
</evidence>